<keyword evidence="3" id="KW-1185">Reference proteome</keyword>
<keyword evidence="2" id="KW-0689">Ribosomal protein</keyword>
<dbReference type="InterPro" id="IPR012340">
    <property type="entry name" value="NA-bd_OB-fold"/>
</dbReference>
<keyword evidence="2" id="KW-0687">Ribonucleoprotein</keyword>
<dbReference type="EMBL" id="AP026803">
    <property type="protein sequence ID" value="BDR60933.1"/>
    <property type="molecule type" value="Genomic_DNA"/>
</dbReference>
<dbReference type="PANTHER" id="PTHR10724">
    <property type="entry name" value="30S RIBOSOMAL PROTEIN S1"/>
    <property type="match status" value="1"/>
</dbReference>
<feature type="domain" description="S1 motif" evidence="1">
    <location>
        <begin position="6"/>
        <end position="72"/>
    </location>
</feature>
<dbReference type="SMART" id="SM00316">
    <property type="entry name" value="S1"/>
    <property type="match status" value="1"/>
</dbReference>
<name>A0ABN6SMI1_9LACO</name>
<gene>
    <name evidence="2" type="ORF">KIM322_11940</name>
</gene>
<dbReference type="Proteomes" id="UP001321741">
    <property type="component" value="Chromosome"/>
</dbReference>
<dbReference type="SUPFAM" id="SSF50249">
    <property type="entry name" value="Nucleic acid-binding proteins"/>
    <property type="match status" value="1"/>
</dbReference>
<dbReference type="RefSeq" id="WP_317637173.1">
    <property type="nucleotide sequence ID" value="NZ_AP026803.1"/>
</dbReference>
<dbReference type="Gene3D" id="2.40.50.140">
    <property type="entry name" value="Nucleic acid-binding proteins"/>
    <property type="match status" value="1"/>
</dbReference>
<dbReference type="InterPro" id="IPR003029">
    <property type="entry name" value="S1_domain"/>
</dbReference>
<dbReference type="Pfam" id="PF00575">
    <property type="entry name" value="S1"/>
    <property type="match status" value="1"/>
</dbReference>
<dbReference type="GO" id="GO:0005840">
    <property type="term" value="C:ribosome"/>
    <property type="evidence" value="ECO:0007669"/>
    <property type="project" value="UniProtKB-KW"/>
</dbReference>
<accession>A0ABN6SMI1</accession>
<evidence type="ECO:0000259" key="1">
    <source>
        <dbReference type="PROSITE" id="PS50126"/>
    </source>
</evidence>
<dbReference type="PANTHER" id="PTHR10724:SF10">
    <property type="entry name" value="S1 RNA-BINDING DOMAIN-CONTAINING PROTEIN 1"/>
    <property type="match status" value="1"/>
</dbReference>
<evidence type="ECO:0000313" key="2">
    <source>
        <dbReference type="EMBL" id="BDR60933.1"/>
    </source>
</evidence>
<dbReference type="PROSITE" id="PS50126">
    <property type="entry name" value="S1"/>
    <property type="match status" value="1"/>
</dbReference>
<protein>
    <submittedName>
        <fullName evidence="2">30S ribosomal protein S1</fullName>
    </submittedName>
</protein>
<organism evidence="2 3">
    <name type="scientific">Lactobacillus xylocopicola</name>
    <dbReference type="NCBI Taxonomy" id="2976676"/>
    <lineage>
        <taxon>Bacteria</taxon>
        <taxon>Bacillati</taxon>
        <taxon>Bacillota</taxon>
        <taxon>Bacilli</taxon>
        <taxon>Lactobacillales</taxon>
        <taxon>Lactobacillaceae</taxon>
        <taxon>Lactobacillus</taxon>
    </lineage>
</organism>
<sequence>MRYQVGQRLTGVVNNVSDLGVFLTLAHNKSGLIHYSDFGDNWPRERRRYQVGQTLRVVVSQINRGKIGLSRMRVNDPALIDPTNQFTQITAVNFLPTLSHTVESAQVEIKKLEQELTKYAN</sequence>
<evidence type="ECO:0000313" key="3">
    <source>
        <dbReference type="Proteomes" id="UP001321741"/>
    </source>
</evidence>
<proteinExistence type="predicted"/>
<dbReference type="InterPro" id="IPR050437">
    <property type="entry name" value="Ribos_protein_bS1-like"/>
</dbReference>
<reference evidence="2 3" key="1">
    <citation type="journal article" date="2023" name="Microbiol. Spectr.">
        <title>Symbiosis of Carpenter Bees with Uncharacterized Lactic Acid Bacteria Showing NAD Auxotrophy.</title>
        <authorList>
            <person name="Kawasaki S."/>
            <person name="Ozawa K."/>
            <person name="Mori T."/>
            <person name="Yamamoto A."/>
            <person name="Ito M."/>
            <person name="Ohkuma M."/>
            <person name="Sakamoto M."/>
            <person name="Matsutani M."/>
        </authorList>
    </citation>
    <scope>NUCLEOTIDE SEQUENCE [LARGE SCALE GENOMIC DNA]</scope>
    <source>
        <strain evidence="2 3">Kim32-2</strain>
    </source>
</reference>